<dbReference type="InterPro" id="IPR052954">
    <property type="entry name" value="GPCR-Ligand_Int"/>
</dbReference>
<reference evidence="7 8" key="1">
    <citation type="journal article" date="2017" name="Nat. Ecol. Evol.">
        <title>Scallop genome provides insights into evolution of bilaterian karyotype and development.</title>
        <authorList>
            <person name="Wang S."/>
            <person name="Zhang J."/>
            <person name="Jiao W."/>
            <person name="Li J."/>
            <person name="Xun X."/>
            <person name="Sun Y."/>
            <person name="Guo X."/>
            <person name="Huan P."/>
            <person name="Dong B."/>
            <person name="Zhang L."/>
            <person name="Hu X."/>
            <person name="Sun X."/>
            <person name="Wang J."/>
            <person name="Zhao C."/>
            <person name="Wang Y."/>
            <person name="Wang D."/>
            <person name="Huang X."/>
            <person name="Wang R."/>
            <person name="Lv J."/>
            <person name="Li Y."/>
            <person name="Zhang Z."/>
            <person name="Liu B."/>
            <person name="Lu W."/>
            <person name="Hui Y."/>
            <person name="Liang J."/>
            <person name="Zhou Z."/>
            <person name="Hou R."/>
            <person name="Li X."/>
            <person name="Liu Y."/>
            <person name="Li H."/>
            <person name="Ning X."/>
            <person name="Lin Y."/>
            <person name="Zhao L."/>
            <person name="Xing Q."/>
            <person name="Dou J."/>
            <person name="Li Y."/>
            <person name="Mao J."/>
            <person name="Guo H."/>
            <person name="Dou H."/>
            <person name="Li T."/>
            <person name="Mu C."/>
            <person name="Jiang W."/>
            <person name="Fu Q."/>
            <person name="Fu X."/>
            <person name="Miao Y."/>
            <person name="Liu J."/>
            <person name="Yu Q."/>
            <person name="Li R."/>
            <person name="Liao H."/>
            <person name="Li X."/>
            <person name="Kong Y."/>
            <person name="Jiang Z."/>
            <person name="Chourrout D."/>
            <person name="Li R."/>
            <person name="Bao Z."/>
        </authorList>
    </citation>
    <scope>NUCLEOTIDE SEQUENCE [LARGE SCALE GENOMIC DNA]</scope>
    <source>
        <strain evidence="7 8">PY_sf001</strain>
    </source>
</reference>
<dbReference type="SUPFAM" id="SSF81321">
    <property type="entry name" value="Family A G protein-coupled receptor-like"/>
    <property type="match status" value="1"/>
</dbReference>
<dbReference type="PRINTS" id="PR00237">
    <property type="entry name" value="GPCRRHODOPSN"/>
</dbReference>
<keyword evidence="4 5" id="KW-0472">Membrane</keyword>
<sequence>MNIPISASRPDFVPPNSTTNGSTFLIRRDYLSKLEWPALVHATFPVIIPMLLILGIIGNSLTIAVLWHKKMKCTTTILLFRALAVTDMAVSVVWSLNAVSEYYLFQIPEGRSYYLDVVYPCIYIVLLYLIYFFRGVNIWITVTLCAERFILVCVYYKANVLCTKKRVTVILAIISGFFFVFSIQQLIEFKPVSYPCYGGLCYINHFTEVGKSFYYSKGPFWFNLLMYNIFPTLLLISLSIPIVCKLCLMYRKRVQMNNTTQSSGTLQRKEVNVTVVLLLIVLFAVLSTLNGPYLVAVYVYNIHNISFVYLICVFNYIVILNSTVNFIIYGVVGLRFRKILFKIIKQAWYKVIRKAIPVKVKSFTLKKVTNDGAIESNSNLYNGI</sequence>
<accession>A0A210Q515</accession>
<keyword evidence="8" id="KW-1185">Reference proteome</keyword>
<evidence type="ECO:0000313" key="8">
    <source>
        <dbReference type="Proteomes" id="UP000242188"/>
    </source>
</evidence>
<dbReference type="InterPro" id="IPR000276">
    <property type="entry name" value="GPCR_Rhodpsn"/>
</dbReference>
<feature type="transmembrane region" description="Helical" evidence="5">
    <location>
        <begin position="117"/>
        <end position="146"/>
    </location>
</feature>
<dbReference type="GO" id="GO:0016020">
    <property type="term" value="C:membrane"/>
    <property type="evidence" value="ECO:0007669"/>
    <property type="project" value="UniProtKB-SubCell"/>
</dbReference>
<dbReference type="GO" id="GO:0008528">
    <property type="term" value="F:G protein-coupled peptide receptor activity"/>
    <property type="evidence" value="ECO:0007669"/>
    <property type="project" value="InterPro"/>
</dbReference>
<evidence type="ECO:0000256" key="5">
    <source>
        <dbReference type="SAM" id="Phobius"/>
    </source>
</evidence>
<organism evidence="7 8">
    <name type="scientific">Mizuhopecten yessoensis</name>
    <name type="common">Japanese scallop</name>
    <name type="synonym">Patinopecten yessoensis</name>
    <dbReference type="NCBI Taxonomy" id="6573"/>
    <lineage>
        <taxon>Eukaryota</taxon>
        <taxon>Metazoa</taxon>
        <taxon>Spiralia</taxon>
        <taxon>Lophotrochozoa</taxon>
        <taxon>Mollusca</taxon>
        <taxon>Bivalvia</taxon>
        <taxon>Autobranchia</taxon>
        <taxon>Pteriomorphia</taxon>
        <taxon>Pectinida</taxon>
        <taxon>Pectinoidea</taxon>
        <taxon>Pectinidae</taxon>
        <taxon>Mizuhopecten</taxon>
    </lineage>
</organism>
<dbReference type="InterPro" id="IPR017452">
    <property type="entry name" value="GPCR_Rhodpsn_7TM"/>
</dbReference>
<feature type="transmembrane region" description="Helical" evidence="5">
    <location>
        <begin position="271"/>
        <end position="295"/>
    </location>
</feature>
<dbReference type="OrthoDB" id="10331655at2759"/>
<evidence type="ECO:0000256" key="3">
    <source>
        <dbReference type="ARBA" id="ARBA00022989"/>
    </source>
</evidence>
<comment type="subcellular location">
    <subcellularLocation>
        <location evidence="1">Membrane</location>
    </subcellularLocation>
</comment>
<protein>
    <submittedName>
        <fullName evidence="7">FMRFamide receptor</fullName>
    </submittedName>
</protein>
<dbReference type="Proteomes" id="UP000242188">
    <property type="component" value="Unassembled WGS sequence"/>
</dbReference>
<feature type="domain" description="G-protein coupled receptors family 1 profile" evidence="6">
    <location>
        <begin position="58"/>
        <end position="329"/>
    </location>
</feature>
<dbReference type="Gene3D" id="1.20.1070.10">
    <property type="entry name" value="Rhodopsin 7-helix transmembrane proteins"/>
    <property type="match status" value="1"/>
</dbReference>
<feature type="transmembrane region" description="Helical" evidence="5">
    <location>
        <begin position="167"/>
        <end position="187"/>
    </location>
</feature>
<comment type="caution">
    <text evidence="7">The sequence shown here is derived from an EMBL/GenBank/DDBJ whole genome shotgun (WGS) entry which is preliminary data.</text>
</comment>
<evidence type="ECO:0000256" key="2">
    <source>
        <dbReference type="ARBA" id="ARBA00022692"/>
    </source>
</evidence>
<dbReference type="Pfam" id="PF10324">
    <property type="entry name" value="7TM_GPCR_Srw"/>
    <property type="match status" value="1"/>
</dbReference>
<proteinExistence type="predicted"/>
<evidence type="ECO:0000313" key="7">
    <source>
        <dbReference type="EMBL" id="OWF43779.1"/>
    </source>
</evidence>
<feature type="transmembrane region" description="Helical" evidence="5">
    <location>
        <begin position="42"/>
        <end position="66"/>
    </location>
</feature>
<dbReference type="InterPro" id="IPR019427">
    <property type="entry name" value="7TM_GPCR_serpentine_rcpt_Srw"/>
</dbReference>
<dbReference type="EMBL" id="NEDP02004995">
    <property type="protein sequence ID" value="OWF43779.1"/>
    <property type="molecule type" value="Genomic_DNA"/>
</dbReference>
<dbReference type="PANTHER" id="PTHR46641">
    <property type="entry name" value="FMRFAMIDE RECEPTOR-RELATED"/>
    <property type="match status" value="1"/>
</dbReference>
<dbReference type="AlphaFoldDB" id="A0A210Q515"/>
<keyword evidence="7" id="KW-0675">Receptor</keyword>
<feature type="transmembrane region" description="Helical" evidence="5">
    <location>
        <begin position="229"/>
        <end position="250"/>
    </location>
</feature>
<evidence type="ECO:0000256" key="1">
    <source>
        <dbReference type="ARBA" id="ARBA00004370"/>
    </source>
</evidence>
<dbReference type="PANTHER" id="PTHR46641:SF2">
    <property type="entry name" value="FMRFAMIDE RECEPTOR"/>
    <property type="match status" value="1"/>
</dbReference>
<feature type="transmembrane region" description="Helical" evidence="5">
    <location>
        <begin position="307"/>
        <end position="332"/>
    </location>
</feature>
<keyword evidence="3 5" id="KW-1133">Transmembrane helix</keyword>
<name>A0A210Q515_MIZYE</name>
<evidence type="ECO:0000256" key="4">
    <source>
        <dbReference type="ARBA" id="ARBA00023136"/>
    </source>
</evidence>
<dbReference type="PROSITE" id="PS50262">
    <property type="entry name" value="G_PROTEIN_RECEP_F1_2"/>
    <property type="match status" value="1"/>
</dbReference>
<feature type="transmembrane region" description="Helical" evidence="5">
    <location>
        <begin position="78"/>
        <end position="97"/>
    </location>
</feature>
<evidence type="ECO:0000259" key="6">
    <source>
        <dbReference type="PROSITE" id="PS50262"/>
    </source>
</evidence>
<dbReference type="CDD" id="cd14978">
    <property type="entry name" value="7tmA_FMRFamide_R-like"/>
    <property type="match status" value="1"/>
</dbReference>
<gene>
    <name evidence="7" type="ORF">KP79_PYT26412</name>
</gene>
<keyword evidence="2 5" id="KW-0812">Transmembrane</keyword>